<dbReference type="AlphaFoldDB" id="A0AB38DNL5"/>
<evidence type="ECO:0000313" key="4">
    <source>
        <dbReference type="Proteomes" id="UP000193466"/>
    </source>
</evidence>
<evidence type="ECO:0000313" key="3">
    <source>
        <dbReference type="EMBL" id="SNU78676.1"/>
    </source>
</evidence>
<feature type="compositionally biased region" description="Basic residues" evidence="1">
    <location>
        <begin position="59"/>
        <end position="73"/>
    </location>
</feature>
<reference evidence="3 5" key="2">
    <citation type="submission" date="2017-06" db="EMBL/GenBank/DDBJ databases">
        <authorList>
            <consortium name="Pathogen Informatics"/>
        </authorList>
    </citation>
    <scope>NUCLEOTIDE SEQUENCE [LARGE SCALE GENOMIC DNA]</scope>
    <source>
        <strain evidence="3 5">NCTC12230</strain>
    </source>
</reference>
<dbReference type="EMBL" id="MTBM01000015">
    <property type="protein sequence ID" value="OSI09285.1"/>
    <property type="molecule type" value="Genomic_DNA"/>
</dbReference>
<feature type="region of interest" description="Disordered" evidence="1">
    <location>
        <begin position="52"/>
        <end position="73"/>
    </location>
</feature>
<dbReference type="EMBL" id="LT906434">
    <property type="protein sequence ID" value="SNU78676.1"/>
    <property type="molecule type" value="Genomic_DNA"/>
</dbReference>
<name>A0AB38DNL5_9NEIS</name>
<evidence type="ECO:0000313" key="5">
    <source>
        <dbReference type="Proteomes" id="UP000215033"/>
    </source>
</evidence>
<dbReference type="RefSeq" id="WP_085364235.1">
    <property type="nucleotide sequence ID" value="NZ_LT906434.1"/>
</dbReference>
<evidence type="ECO:0000313" key="2">
    <source>
        <dbReference type="EMBL" id="OSI09285.1"/>
    </source>
</evidence>
<keyword evidence="4" id="KW-1185">Reference proteome</keyword>
<dbReference type="Proteomes" id="UP000193466">
    <property type="component" value="Unassembled WGS sequence"/>
</dbReference>
<organism evidence="3 5">
    <name type="scientific">Neisseria zoodegmatis</name>
    <dbReference type="NCBI Taxonomy" id="326523"/>
    <lineage>
        <taxon>Bacteria</taxon>
        <taxon>Pseudomonadati</taxon>
        <taxon>Pseudomonadota</taxon>
        <taxon>Betaproteobacteria</taxon>
        <taxon>Neisseriales</taxon>
        <taxon>Neisseriaceae</taxon>
        <taxon>Neisseria</taxon>
    </lineage>
</organism>
<dbReference type="Proteomes" id="UP000215033">
    <property type="component" value="Chromosome 1"/>
</dbReference>
<sequence>MGIFKRLFAAAAAFLRGVKNTEPTEAETVRTAMLLPRVRVIGEYPKPNYRKSGVAAAKRAARKVRNRKKGRKS</sequence>
<reference evidence="2 4" key="1">
    <citation type="submission" date="2017-01" db="EMBL/GenBank/DDBJ databases">
        <authorList>
            <person name="Wolfgang W.J."/>
            <person name="Cole J."/>
            <person name="Wroblewski D."/>
            <person name="Mcginnis J."/>
            <person name="Musser K.A."/>
        </authorList>
    </citation>
    <scope>NUCLEOTIDE SEQUENCE [LARGE SCALE GENOMIC DNA]</scope>
    <source>
        <strain evidence="2 4">DSM 21643</strain>
    </source>
</reference>
<proteinExistence type="predicted"/>
<evidence type="ECO:0008006" key="6">
    <source>
        <dbReference type="Google" id="ProtNLM"/>
    </source>
</evidence>
<accession>A0AB38DNL5</accession>
<gene>
    <name evidence="2" type="ORF">BWD10_10190</name>
    <name evidence="3" type="ORF">SAMEA4504057_00152</name>
</gene>
<dbReference type="KEGG" id="nzo:SAMEA4504057_0152"/>
<evidence type="ECO:0000256" key="1">
    <source>
        <dbReference type="SAM" id="MobiDB-lite"/>
    </source>
</evidence>
<protein>
    <recommendedName>
        <fullName evidence="6">Phage associated protein</fullName>
    </recommendedName>
</protein>